<reference evidence="2" key="2">
    <citation type="submission" date="2020-05" db="UniProtKB">
        <authorList>
            <consortium name="EnsemblMetazoa"/>
        </authorList>
    </citation>
    <scope>IDENTIFICATION</scope>
    <source>
        <strain evidence="2">wikel</strain>
    </source>
</reference>
<name>B7QBA4_IXOSC</name>
<sequence length="236" mass="25201">RIVGVGLCGVFELIRESRSAQPAFCLAVLRALLDVLQGQQPEGFRSEPPEVVDRMFDLLLDIAASPPPSGDRPQTSGLGGQVSSQLTSYACACLLSLVVARGDTSKTLCALASLLMSPKSLVAEEIPMPSILIALQKSVQAVLLGKTQRPDWLTHGIPKTARCGVFQLQLPKTSSGQCSVASDGKYLYLFRQGTLHKLGSGFGGTVKNGCFNSLTATRQPDSKIRWLYGLSSLPLL</sequence>
<protein>
    <submittedName>
        <fullName evidence="1 2">Highwire, putative</fullName>
    </submittedName>
</protein>
<dbReference type="AlphaFoldDB" id="B7QBA4"/>
<dbReference type="EMBL" id="DS899743">
    <property type="protein sequence ID" value="EEC16126.1"/>
    <property type="molecule type" value="Genomic_DNA"/>
</dbReference>
<dbReference type="HOGENOM" id="CLU_1177939_0_0_1"/>
<dbReference type="VEuPathDB" id="VectorBase:ISCP_004277"/>
<dbReference type="EMBL" id="ABJB010863943">
    <property type="status" value="NOT_ANNOTATED_CDS"/>
    <property type="molecule type" value="Genomic_DNA"/>
</dbReference>
<dbReference type="EMBL" id="ABJB010773520">
    <property type="status" value="NOT_ANNOTATED_CDS"/>
    <property type="molecule type" value="Genomic_DNA"/>
</dbReference>
<dbReference type="PaxDb" id="6945-B7QBA4"/>
<dbReference type="EMBL" id="ABJB011135514">
    <property type="status" value="NOT_ANNOTATED_CDS"/>
    <property type="molecule type" value="Genomic_DNA"/>
</dbReference>
<dbReference type="VEuPathDB" id="VectorBase:ISCW011860"/>
<keyword evidence="3" id="KW-1185">Reference proteome</keyword>
<keyword evidence="4" id="KW-1267">Proteomics identification</keyword>
<accession>B7QBA4</accession>
<proteinExistence type="evidence at protein level"/>
<dbReference type="VEuPathDB" id="VectorBase:ISCI011860"/>
<evidence type="ECO:0007829" key="4">
    <source>
        <dbReference type="PeptideAtlas" id="B7QBA4"/>
    </source>
</evidence>
<dbReference type="EMBL" id="ABJB010929481">
    <property type="status" value="NOT_ANNOTATED_CDS"/>
    <property type="molecule type" value="Genomic_DNA"/>
</dbReference>
<dbReference type="PANTHER" id="PTHR45943:SF1">
    <property type="entry name" value="E3 UBIQUITIN-PROTEIN LIGASE MYCBP2"/>
    <property type="match status" value="1"/>
</dbReference>
<dbReference type="PANTHER" id="PTHR45943">
    <property type="entry name" value="E3 UBIQUITIN-PROTEIN LIGASE MYCBP2"/>
    <property type="match status" value="1"/>
</dbReference>
<organism>
    <name type="scientific">Ixodes scapularis</name>
    <name type="common">Black-legged tick</name>
    <name type="synonym">Deer tick</name>
    <dbReference type="NCBI Taxonomy" id="6945"/>
    <lineage>
        <taxon>Eukaryota</taxon>
        <taxon>Metazoa</taxon>
        <taxon>Ecdysozoa</taxon>
        <taxon>Arthropoda</taxon>
        <taxon>Chelicerata</taxon>
        <taxon>Arachnida</taxon>
        <taxon>Acari</taxon>
        <taxon>Parasitiformes</taxon>
        <taxon>Ixodida</taxon>
        <taxon>Ixodoidea</taxon>
        <taxon>Ixodidae</taxon>
        <taxon>Ixodinae</taxon>
        <taxon>Ixodes</taxon>
    </lineage>
</organism>
<evidence type="ECO:0000313" key="1">
    <source>
        <dbReference type="EMBL" id="EEC16126.1"/>
    </source>
</evidence>
<dbReference type="OrthoDB" id="6504512at2759"/>
<evidence type="ECO:0000313" key="3">
    <source>
        <dbReference type="Proteomes" id="UP000001555"/>
    </source>
</evidence>
<dbReference type="EMBL" id="ABJB010699677">
    <property type="status" value="NOT_ANNOTATED_CDS"/>
    <property type="molecule type" value="Genomic_DNA"/>
</dbReference>
<dbReference type="EMBL" id="ABJB010872949">
    <property type="status" value="NOT_ANNOTATED_CDS"/>
    <property type="molecule type" value="Genomic_DNA"/>
</dbReference>
<gene>
    <name evidence="1" type="ORF">IscW_ISCW011860</name>
</gene>
<dbReference type="Proteomes" id="UP000001555">
    <property type="component" value="Unassembled WGS sequence"/>
</dbReference>
<dbReference type="EnsemblMetazoa" id="ISCW011860-RA">
    <property type="protein sequence ID" value="ISCW011860-PA"/>
    <property type="gene ID" value="ISCW011860"/>
</dbReference>
<feature type="non-terminal residue" evidence="1">
    <location>
        <position position="1"/>
    </location>
</feature>
<evidence type="ECO:0000313" key="2">
    <source>
        <dbReference type="EnsemblMetazoa" id="ISCW011860-PA"/>
    </source>
</evidence>
<dbReference type="STRING" id="6945.B7QBA4"/>
<reference evidence="1 3" key="1">
    <citation type="submission" date="2008-03" db="EMBL/GenBank/DDBJ databases">
        <title>Annotation of Ixodes scapularis.</title>
        <authorList>
            <consortium name="Ixodes scapularis Genome Project Consortium"/>
            <person name="Caler E."/>
            <person name="Hannick L.I."/>
            <person name="Bidwell S."/>
            <person name="Joardar V."/>
            <person name="Thiagarajan M."/>
            <person name="Amedeo P."/>
            <person name="Galinsky K.J."/>
            <person name="Schobel S."/>
            <person name="Inman J."/>
            <person name="Hostetler J."/>
            <person name="Miller J."/>
            <person name="Hammond M."/>
            <person name="Megy K."/>
            <person name="Lawson D."/>
            <person name="Kodira C."/>
            <person name="Sutton G."/>
            <person name="Meyer J."/>
            <person name="Hill C.A."/>
            <person name="Birren B."/>
            <person name="Nene V."/>
            <person name="Collins F."/>
            <person name="Alarcon-Chaidez F."/>
            <person name="Wikel S."/>
            <person name="Strausberg R."/>
        </authorList>
    </citation>
    <scope>NUCLEOTIDE SEQUENCE [LARGE SCALE GENOMIC DNA]</scope>
    <source>
        <strain evidence="3">Wikel</strain>
        <strain evidence="1">Wikel colony</strain>
    </source>
</reference>